<dbReference type="Proteomes" id="UP000515156">
    <property type="component" value="Chromosome 14"/>
</dbReference>
<dbReference type="PRINTS" id="PR00370">
    <property type="entry name" value="FMOXYGENASE"/>
</dbReference>
<dbReference type="Gene3D" id="3.50.50.60">
    <property type="entry name" value="FAD/NAD(P)-binding domain"/>
    <property type="match status" value="2"/>
</dbReference>
<reference evidence="10 11" key="1">
    <citation type="submission" date="2025-04" db="UniProtKB">
        <authorList>
            <consortium name="RefSeq"/>
        </authorList>
    </citation>
    <scope>IDENTIFICATION</scope>
</reference>
<keyword evidence="3 8" id="KW-0285">Flavoprotein</keyword>
<keyword evidence="4 8" id="KW-0274">FAD</keyword>
<evidence type="ECO:0000256" key="1">
    <source>
        <dbReference type="ARBA" id="ARBA00001974"/>
    </source>
</evidence>
<evidence type="ECO:0000256" key="8">
    <source>
        <dbReference type="RuleBase" id="RU361177"/>
    </source>
</evidence>
<dbReference type="OrthoDB" id="66881at2759"/>
<evidence type="ECO:0000313" key="9">
    <source>
        <dbReference type="Proteomes" id="UP000515156"/>
    </source>
</evidence>
<evidence type="ECO:0000256" key="3">
    <source>
        <dbReference type="ARBA" id="ARBA00022630"/>
    </source>
</evidence>
<dbReference type="RefSeq" id="XP_030042804.1">
    <property type="nucleotide sequence ID" value="XM_030186944.1"/>
</dbReference>
<evidence type="ECO:0000313" key="13">
    <source>
        <dbReference type="RefSeq" id="XP_030042804.1"/>
    </source>
</evidence>
<dbReference type="FunFam" id="3.50.50.60:FF:000138">
    <property type="entry name" value="Flavin-containing monooxygenase"/>
    <property type="match status" value="1"/>
</dbReference>
<evidence type="ECO:0000313" key="10">
    <source>
        <dbReference type="RefSeq" id="XP_030042801.1"/>
    </source>
</evidence>
<keyword evidence="7 8" id="KW-0503">Monooxygenase</keyword>
<dbReference type="GO" id="GO:0050661">
    <property type="term" value="F:NADP binding"/>
    <property type="evidence" value="ECO:0007669"/>
    <property type="project" value="InterPro"/>
</dbReference>
<dbReference type="SUPFAM" id="SSF51905">
    <property type="entry name" value="FAD/NAD(P)-binding domain"/>
    <property type="match status" value="2"/>
</dbReference>
<evidence type="ECO:0000313" key="12">
    <source>
        <dbReference type="RefSeq" id="XP_030042803.1"/>
    </source>
</evidence>
<keyword evidence="9" id="KW-1185">Reference proteome</keyword>
<accession>A0A6P7WR08</accession>
<dbReference type="RefSeq" id="XP_030042802.1">
    <property type="nucleotide sequence ID" value="XM_030186942.1"/>
</dbReference>
<organism evidence="9 12">
    <name type="scientific">Microcaecilia unicolor</name>
    <dbReference type="NCBI Taxonomy" id="1415580"/>
    <lineage>
        <taxon>Eukaryota</taxon>
        <taxon>Metazoa</taxon>
        <taxon>Chordata</taxon>
        <taxon>Craniata</taxon>
        <taxon>Vertebrata</taxon>
        <taxon>Euteleostomi</taxon>
        <taxon>Amphibia</taxon>
        <taxon>Gymnophiona</taxon>
        <taxon>Siphonopidae</taxon>
        <taxon>Microcaecilia</taxon>
    </lineage>
</organism>
<evidence type="ECO:0000256" key="4">
    <source>
        <dbReference type="ARBA" id="ARBA00022827"/>
    </source>
</evidence>
<dbReference type="RefSeq" id="XP_030042803.1">
    <property type="nucleotide sequence ID" value="XM_030186943.1"/>
</dbReference>
<protein>
    <recommendedName>
        <fullName evidence="8">Flavin-containing monooxygenase</fullName>
        <ecNumber evidence="8">1.-.-.-</ecNumber>
    </recommendedName>
</protein>
<dbReference type="PANTHER" id="PTHR23023">
    <property type="entry name" value="DIMETHYLANILINE MONOOXYGENASE"/>
    <property type="match status" value="1"/>
</dbReference>
<dbReference type="GO" id="GO:0050660">
    <property type="term" value="F:flavin adenine dinucleotide binding"/>
    <property type="evidence" value="ECO:0007669"/>
    <property type="project" value="InterPro"/>
</dbReference>
<name>A0A6P7WR08_9AMPH</name>
<dbReference type="EC" id="1.-.-.-" evidence="8"/>
<evidence type="ECO:0000256" key="2">
    <source>
        <dbReference type="ARBA" id="ARBA00009183"/>
    </source>
</evidence>
<evidence type="ECO:0000256" key="6">
    <source>
        <dbReference type="ARBA" id="ARBA00023002"/>
    </source>
</evidence>
<dbReference type="InterPro" id="IPR036188">
    <property type="entry name" value="FAD/NAD-bd_sf"/>
</dbReference>
<dbReference type="KEGG" id="muo:115457508"/>
<sequence length="480" mass="53430">MTVFGEMAACVRAMADERLRVAVIGAGAAGLCAARHILAKQDLFAPPAVFESAEQIGGTWVYREGPSVTEDEFPVSSSMYRDLRTNLPKEIMAFPDHAFSSSLPSFIHHQDVLRYLQSYAERFGILEYVKFHCLVESVKPVLSTIEHERVTWDITVRHARNSPERVTERFHAVMVCSGHYSDPYIPPIPGMEEFEGCLLHSHSYRSPEPFSGQTVVLLGAGPSGIDIALELSAVAERVILSHGKSPLSCQLPGNLFQAPVVLRLSRHSVTFEDGSEHRVDAFIFCTGYNYRFPFLGGDVGLRADKDLLYPLYKHLVHARFPTLFFIGVCKTIVPFPFFDRQARFALAVLAGSCPLPPTTRMEAEVEAEYRCFLGSGGRPKHFHRMDSLQWSYSRDLATAGGFPQLLPVIQKIYEMVKASRVQDIIGYKKINVFILGPEECRLEKGTGQRAVLQPEALLEDRGPATSSANQVKTDTCCVSK</sequence>
<evidence type="ECO:0000256" key="7">
    <source>
        <dbReference type="ARBA" id="ARBA00023033"/>
    </source>
</evidence>
<evidence type="ECO:0000313" key="11">
    <source>
        <dbReference type="RefSeq" id="XP_030042802.1"/>
    </source>
</evidence>
<comment type="cofactor">
    <cofactor evidence="1 8">
        <name>FAD</name>
        <dbReference type="ChEBI" id="CHEBI:57692"/>
    </cofactor>
</comment>
<keyword evidence="5" id="KW-0521">NADP</keyword>
<dbReference type="GeneID" id="115457508"/>
<dbReference type="Pfam" id="PF00743">
    <property type="entry name" value="FMO-like"/>
    <property type="match status" value="2"/>
</dbReference>
<keyword evidence="6 8" id="KW-0560">Oxidoreductase</keyword>
<dbReference type="InterPro" id="IPR000960">
    <property type="entry name" value="Flavin_mOase"/>
</dbReference>
<dbReference type="InterPro" id="IPR050346">
    <property type="entry name" value="FMO-like"/>
</dbReference>
<dbReference type="AlphaFoldDB" id="A0A6P7WR08"/>
<dbReference type="RefSeq" id="XP_030042801.1">
    <property type="nucleotide sequence ID" value="XM_030186941.1"/>
</dbReference>
<evidence type="ECO:0000256" key="5">
    <source>
        <dbReference type="ARBA" id="ARBA00022857"/>
    </source>
</evidence>
<dbReference type="GO" id="GO:0004499">
    <property type="term" value="F:N,N-dimethylaniline monooxygenase activity"/>
    <property type="evidence" value="ECO:0007669"/>
    <property type="project" value="InterPro"/>
</dbReference>
<dbReference type="InterPro" id="IPR020946">
    <property type="entry name" value="Flavin_mOase-like"/>
</dbReference>
<gene>
    <name evidence="10 11 12 13" type="primary">LOC115457508</name>
</gene>
<comment type="similarity">
    <text evidence="2 8">Belongs to the FMO family.</text>
</comment>
<proteinExistence type="inferred from homology"/>